<feature type="signal peptide" evidence="1">
    <location>
        <begin position="1"/>
        <end position="17"/>
    </location>
</feature>
<comment type="caution">
    <text evidence="2">The sequence shown here is derived from an EMBL/GenBank/DDBJ whole genome shotgun (WGS) entry which is preliminary data.</text>
</comment>
<dbReference type="Proteomes" id="UP000186040">
    <property type="component" value="Unassembled WGS sequence"/>
</dbReference>
<proteinExistence type="predicted"/>
<name>A0A1Q9LKV2_9PSEU</name>
<evidence type="ECO:0000313" key="2">
    <source>
        <dbReference type="EMBL" id="OLR92609.1"/>
    </source>
</evidence>
<keyword evidence="3" id="KW-1185">Reference proteome</keyword>
<sequence length="167" mass="16829">MALAAAAAGLAGPYASASPEVSGASTVRVERFASSTLVRVSDLARLGHVGAAATLYCAVRDNTFGCQQGTPGDGLVVARLYYGAGATGSQVVVFNPAYQVGCSGGTADNEGGANLGAAVNQISSVRTYNSCDVKLFDGDNLTGEASAWLDNANVGALNDRANSFRIS</sequence>
<protein>
    <submittedName>
        <fullName evidence="2">Uncharacterized protein</fullName>
    </submittedName>
</protein>
<gene>
    <name evidence="2" type="ORF">BJP25_21405</name>
</gene>
<accession>A0A1Q9LKV2</accession>
<evidence type="ECO:0000256" key="1">
    <source>
        <dbReference type="SAM" id="SignalP"/>
    </source>
</evidence>
<reference evidence="2 3" key="1">
    <citation type="submission" date="2016-10" db="EMBL/GenBank/DDBJ databases">
        <title>The Draft Genome Sequence of Actinokineospora bangkokensis 44EHWT reveals the biosynthetic pathway of antifungal compounds Thailandins with unusual extender unit butylmalonyl-CoA.</title>
        <authorList>
            <person name="Greule A."/>
            <person name="Intra B."/>
            <person name="Flemming S."/>
            <person name="Rommel M.G."/>
            <person name="Panbangred W."/>
            <person name="Bechthold A."/>
        </authorList>
    </citation>
    <scope>NUCLEOTIDE SEQUENCE [LARGE SCALE GENOMIC DNA]</scope>
    <source>
        <strain evidence="2 3">44EHW</strain>
    </source>
</reference>
<dbReference type="EMBL" id="MKQR01000016">
    <property type="protein sequence ID" value="OLR92609.1"/>
    <property type="molecule type" value="Genomic_DNA"/>
</dbReference>
<dbReference type="AlphaFoldDB" id="A0A1Q9LKV2"/>
<feature type="chain" id="PRO_5039045995" evidence="1">
    <location>
        <begin position="18"/>
        <end position="167"/>
    </location>
</feature>
<organism evidence="2 3">
    <name type="scientific">Actinokineospora bangkokensis</name>
    <dbReference type="NCBI Taxonomy" id="1193682"/>
    <lineage>
        <taxon>Bacteria</taxon>
        <taxon>Bacillati</taxon>
        <taxon>Actinomycetota</taxon>
        <taxon>Actinomycetes</taxon>
        <taxon>Pseudonocardiales</taxon>
        <taxon>Pseudonocardiaceae</taxon>
        <taxon>Actinokineospora</taxon>
    </lineage>
</organism>
<evidence type="ECO:0000313" key="3">
    <source>
        <dbReference type="Proteomes" id="UP000186040"/>
    </source>
</evidence>
<dbReference type="Gene3D" id="2.60.20.10">
    <property type="entry name" value="Crystallins"/>
    <property type="match status" value="1"/>
</dbReference>
<keyword evidence="1" id="KW-0732">Signal</keyword>